<accession>A0A3E0VBG5</accession>
<dbReference type="InterPro" id="IPR006016">
    <property type="entry name" value="UspA"/>
</dbReference>
<dbReference type="InterPro" id="IPR006015">
    <property type="entry name" value="Universal_stress_UspA"/>
</dbReference>
<dbReference type="Pfam" id="PF00582">
    <property type="entry name" value="Usp"/>
    <property type="match status" value="1"/>
</dbReference>
<dbReference type="OrthoDB" id="6174426at2"/>
<dbReference type="Proteomes" id="UP000256709">
    <property type="component" value="Unassembled WGS sequence"/>
</dbReference>
<dbReference type="InterPro" id="IPR014729">
    <property type="entry name" value="Rossmann-like_a/b/a_fold"/>
</dbReference>
<dbReference type="PANTHER" id="PTHR46553:SF3">
    <property type="entry name" value="ADENINE NUCLEOTIDE ALPHA HYDROLASES-LIKE SUPERFAMILY PROTEIN"/>
    <property type="match status" value="1"/>
</dbReference>
<organism evidence="4 5">
    <name type="scientific">Subtercola boreus</name>
    <dbReference type="NCBI Taxonomy" id="120213"/>
    <lineage>
        <taxon>Bacteria</taxon>
        <taxon>Bacillati</taxon>
        <taxon>Actinomycetota</taxon>
        <taxon>Actinomycetes</taxon>
        <taxon>Micrococcales</taxon>
        <taxon>Microbacteriaceae</taxon>
        <taxon>Subtercola</taxon>
    </lineage>
</organism>
<feature type="domain" description="UspA" evidence="3">
    <location>
        <begin position="58"/>
        <end position="190"/>
    </location>
</feature>
<evidence type="ECO:0000313" key="5">
    <source>
        <dbReference type="Proteomes" id="UP000256709"/>
    </source>
</evidence>
<sequence>MTTPTTHDTHNETGLPADEISDSRVSRFGVDGTGVATDDYDRAPSTEFGTPAAHPRTTRVVVGLDGSAESLDALRRGILVATGANASVQGVVVWHNPSAFGSYGFSDWSPRADAEQIMADAVDQVFDGSAPAWFTQTIRQGYPAEILIDESRGAEMLVVGSRGHGGFAGLLLGSVSTACAEHAHCPVLIMHDDR</sequence>
<dbReference type="RefSeq" id="WP_116284786.1">
    <property type="nucleotide sequence ID" value="NZ_NBXA01000053.1"/>
</dbReference>
<reference evidence="4 5" key="1">
    <citation type="submission" date="2017-04" db="EMBL/GenBank/DDBJ databases">
        <title>Comparative genome analysis of Subtercola boreus.</title>
        <authorList>
            <person name="Cho Y.-J."/>
            <person name="Cho A."/>
            <person name="Kim O.-S."/>
            <person name="Lee J.-I."/>
        </authorList>
    </citation>
    <scope>NUCLEOTIDE SEQUENCE [LARGE SCALE GENOMIC DNA]</scope>
    <source>
        <strain evidence="4 5">P27444</strain>
    </source>
</reference>
<name>A0A3E0VBG5_9MICO</name>
<feature type="region of interest" description="Disordered" evidence="2">
    <location>
        <begin position="1"/>
        <end position="53"/>
    </location>
</feature>
<evidence type="ECO:0000313" key="4">
    <source>
        <dbReference type="EMBL" id="RFA06700.1"/>
    </source>
</evidence>
<evidence type="ECO:0000259" key="3">
    <source>
        <dbReference type="Pfam" id="PF00582"/>
    </source>
</evidence>
<dbReference type="PANTHER" id="PTHR46553">
    <property type="entry name" value="ADENINE NUCLEOTIDE ALPHA HYDROLASES-LIKE SUPERFAMILY PROTEIN"/>
    <property type="match status" value="1"/>
</dbReference>
<dbReference type="SUPFAM" id="SSF52402">
    <property type="entry name" value="Adenine nucleotide alpha hydrolases-like"/>
    <property type="match status" value="1"/>
</dbReference>
<comment type="similarity">
    <text evidence="1">Belongs to the universal stress protein A family.</text>
</comment>
<evidence type="ECO:0000256" key="1">
    <source>
        <dbReference type="ARBA" id="ARBA00008791"/>
    </source>
</evidence>
<evidence type="ECO:0000256" key="2">
    <source>
        <dbReference type="SAM" id="MobiDB-lite"/>
    </source>
</evidence>
<dbReference type="AlphaFoldDB" id="A0A3E0VBG5"/>
<protein>
    <recommendedName>
        <fullName evidence="3">UspA domain-containing protein</fullName>
    </recommendedName>
</protein>
<dbReference type="PRINTS" id="PR01438">
    <property type="entry name" value="UNVRSLSTRESS"/>
</dbReference>
<gene>
    <name evidence="4" type="ORF">B7R21_18740</name>
</gene>
<comment type="caution">
    <text evidence="4">The sequence shown here is derived from an EMBL/GenBank/DDBJ whole genome shotgun (WGS) entry which is preliminary data.</text>
</comment>
<dbReference type="EMBL" id="NBXA01000053">
    <property type="protein sequence ID" value="RFA06700.1"/>
    <property type="molecule type" value="Genomic_DNA"/>
</dbReference>
<dbReference type="Gene3D" id="3.40.50.620">
    <property type="entry name" value="HUPs"/>
    <property type="match status" value="1"/>
</dbReference>
<proteinExistence type="inferred from homology"/>